<feature type="non-terminal residue" evidence="1">
    <location>
        <position position="98"/>
    </location>
</feature>
<dbReference type="GO" id="GO:0035023">
    <property type="term" value="P:regulation of Rho protein signal transduction"/>
    <property type="evidence" value="ECO:0007669"/>
    <property type="project" value="TreeGrafter"/>
</dbReference>
<dbReference type="Gene3D" id="1.10.287.2070">
    <property type="match status" value="1"/>
</dbReference>
<dbReference type="InterPro" id="IPR013761">
    <property type="entry name" value="SAM/pointed_sf"/>
</dbReference>
<dbReference type="EMBL" id="BLXT01000154">
    <property type="protein sequence ID" value="GFN74685.1"/>
    <property type="molecule type" value="Genomic_DNA"/>
</dbReference>
<sequence>MEDKRTKPDLVERFFMELAQRNRKPELRRPTEQLMCFWEGRVKKIIQELEAGEALKWLRAAGFPQYAQMFEDGLFPLELSYVEKDHDFLDADSLQSLF</sequence>
<dbReference type="GO" id="GO:0005096">
    <property type="term" value="F:GTPase activator activity"/>
    <property type="evidence" value="ECO:0007669"/>
    <property type="project" value="TreeGrafter"/>
</dbReference>
<dbReference type="PANTHER" id="PTHR12659:SF7">
    <property type="entry name" value="CROSSVEINLESS C, ISOFORM C"/>
    <property type="match status" value="1"/>
</dbReference>
<organism evidence="1 2">
    <name type="scientific">Plakobranchus ocellatus</name>
    <dbReference type="NCBI Taxonomy" id="259542"/>
    <lineage>
        <taxon>Eukaryota</taxon>
        <taxon>Metazoa</taxon>
        <taxon>Spiralia</taxon>
        <taxon>Lophotrochozoa</taxon>
        <taxon>Mollusca</taxon>
        <taxon>Gastropoda</taxon>
        <taxon>Heterobranchia</taxon>
        <taxon>Euthyneura</taxon>
        <taxon>Panpulmonata</taxon>
        <taxon>Sacoglossa</taxon>
        <taxon>Placobranchoidea</taxon>
        <taxon>Plakobranchidae</taxon>
        <taxon>Plakobranchus</taxon>
    </lineage>
</organism>
<protein>
    <submittedName>
        <fullName evidence="1">Rho GTPase-activating protein 7</fullName>
    </submittedName>
</protein>
<comment type="caution">
    <text evidence="1">The sequence shown here is derived from an EMBL/GenBank/DDBJ whole genome shotgun (WGS) entry which is preliminary data.</text>
</comment>
<dbReference type="SUPFAM" id="SSF47769">
    <property type="entry name" value="SAM/Pointed domain"/>
    <property type="match status" value="1"/>
</dbReference>
<proteinExistence type="predicted"/>
<reference evidence="1 2" key="1">
    <citation type="journal article" date="2021" name="Elife">
        <title>Chloroplast acquisition without the gene transfer in kleptoplastic sea slugs, Plakobranchus ocellatus.</title>
        <authorList>
            <person name="Maeda T."/>
            <person name="Takahashi S."/>
            <person name="Yoshida T."/>
            <person name="Shimamura S."/>
            <person name="Takaki Y."/>
            <person name="Nagai Y."/>
            <person name="Toyoda A."/>
            <person name="Suzuki Y."/>
            <person name="Arimoto A."/>
            <person name="Ishii H."/>
            <person name="Satoh N."/>
            <person name="Nishiyama T."/>
            <person name="Hasebe M."/>
            <person name="Maruyama T."/>
            <person name="Minagawa J."/>
            <person name="Obokata J."/>
            <person name="Shigenobu S."/>
        </authorList>
    </citation>
    <scope>NUCLEOTIDE SEQUENCE [LARGE SCALE GENOMIC DNA]</scope>
</reference>
<keyword evidence="2" id="KW-1185">Reference proteome</keyword>
<name>A0AAV3XV67_9GAST</name>
<gene>
    <name evidence="1" type="ORF">PoB_000119100</name>
</gene>
<dbReference type="AlphaFoldDB" id="A0AAV3XV67"/>
<evidence type="ECO:0000313" key="2">
    <source>
        <dbReference type="Proteomes" id="UP000735302"/>
    </source>
</evidence>
<dbReference type="Proteomes" id="UP000735302">
    <property type="component" value="Unassembled WGS sequence"/>
</dbReference>
<dbReference type="PANTHER" id="PTHR12659">
    <property type="entry name" value="RHO-TYPE GTPASE ACTIVATING PROTEIN"/>
    <property type="match status" value="1"/>
</dbReference>
<evidence type="ECO:0000313" key="1">
    <source>
        <dbReference type="EMBL" id="GFN74685.1"/>
    </source>
</evidence>
<accession>A0AAV3XV67</accession>
<dbReference type="GO" id="GO:0030036">
    <property type="term" value="P:actin cytoskeleton organization"/>
    <property type="evidence" value="ECO:0007669"/>
    <property type="project" value="TreeGrafter"/>
</dbReference>